<feature type="transmembrane region" description="Helical" evidence="5">
    <location>
        <begin position="352"/>
        <end position="371"/>
    </location>
</feature>
<feature type="transmembrane region" description="Helical" evidence="5">
    <location>
        <begin position="314"/>
        <end position="331"/>
    </location>
</feature>
<dbReference type="FunFam" id="1.20.1250.20:FF:000532">
    <property type="entry name" value="SLC (SoLute Carrier) homolog"/>
    <property type="match status" value="1"/>
</dbReference>
<dbReference type="InterPro" id="IPR050382">
    <property type="entry name" value="MFS_Na/Anion_cotransporter"/>
</dbReference>
<keyword evidence="2 5" id="KW-0812">Transmembrane</keyword>
<evidence type="ECO:0000256" key="5">
    <source>
        <dbReference type="SAM" id="Phobius"/>
    </source>
</evidence>
<dbReference type="EMBL" id="WJQU01000003">
    <property type="protein sequence ID" value="KAJ6639943.1"/>
    <property type="molecule type" value="Genomic_DNA"/>
</dbReference>
<feature type="transmembrane region" description="Helical" evidence="5">
    <location>
        <begin position="120"/>
        <end position="139"/>
    </location>
</feature>
<feature type="transmembrane region" description="Helical" evidence="5">
    <location>
        <begin position="181"/>
        <end position="200"/>
    </location>
</feature>
<keyword evidence="3 5" id="KW-1133">Transmembrane helix</keyword>
<dbReference type="Gene3D" id="1.20.1250.20">
    <property type="entry name" value="MFS general substrate transporter like domains"/>
    <property type="match status" value="1"/>
</dbReference>
<feature type="non-terminal residue" evidence="6">
    <location>
        <position position="512"/>
    </location>
</feature>
<reference evidence="6" key="1">
    <citation type="submission" date="2022-07" db="EMBL/GenBank/DDBJ databases">
        <authorList>
            <person name="Trinca V."/>
            <person name="Uliana J.V.C."/>
            <person name="Torres T.T."/>
            <person name="Ward R.J."/>
            <person name="Monesi N."/>
        </authorList>
    </citation>
    <scope>NUCLEOTIDE SEQUENCE</scope>
    <source>
        <strain evidence="6">HSMRA1968</strain>
        <tissue evidence="6">Whole embryos</tissue>
    </source>
</reference>
<feature type="transmembrane region" description="Helical" evidence="5">
    <location>
        <begin position="145"/>
        <end position="169"/>
    </location>
</feature>
<comment type="caution">
    <text evidence="6">The sequence shown here is derived from an EMBL/GenBank/DDBJ whole genome shotgun (WGS) entry which is preliminary data.</text>
</comment>
<evidence type="ECO:0000256" key="4">
    <source>
        <dbReference type="ARBA" id="ARBA00023136"/>
    </source>
</evidence>
<evidence type="ECO:0000313" key="7">
    <source>
        <dbReference type="Proteomes" id="UP001151699"/>
    </source>
</evidence>
<dbReference type="Pfam" id="PF07690">
    <property type="entry name" value="MFS_1"/>
    <property type="match status" value="1"/>
</dbReference>
<organism evidence="6 7">
    <name type="scientific">Pseudolycoriella hygida</name>
    <dbReference type="NCBI Taxonomy" id="35572"/>
    <lineage>
        <taxon>Eukaryota</taxon>
        <taxon>Metazoa</taxon>
        <taxon>Ecdysozoa</taxon>
        <taxon>Arthropoda</taxon>
        <taxon>Hexapoda</taxon>
        <taxon>Insecta</taxon>
        <taxon>Pterygota</taxon>
        <taxon>Neoptera</taxon>
        <taxon>Endopterygota</taxon>
        <taxon>Diptera</taxon>
        <taxon>Nematocera</taxon>
        <taxon>Sciaroidea</taxon>
        <taxon>Sciaridae</taxon>
        <taxon>Pseudolycoriella</taxon>
    </lineage>
</organism>
<dbReference type="AlphaFoldDB" id="A0A9Q0S1E7"/>
<gene>
    <name evidence="6" type="primary">SLC17A5_7</name>
    <name evidence="6" type="ORF">Bhyg_12690</name>
</gene>
<keyword evidence="7" id="KW-1185">Reference proteome</keyword>
<dbReference type="InterPro" id="IPR036259">
    <property type="entry name" value="MFS_trans_sf"/>
</dbReference>
<evidence type="ECO:0000256" key="2">
    <source>
        <dbReference type="ARBA" id="ARBA00022692"/>
    </source>
</evidence>
<dbReference type="PANTHER" id="PTHR11662:SF455">
    <property type="entry name" value="GH23975P"/>
    <property type="match status" value="1"/>
</dbReference>
<accession>A0A9Q0S1E7</accession>
<feature type="transmembrane region" description="Helical" evidence="5">
    <location>
        <begin position="94"/>
        <end position="113"/>
    </location>
</feature>
<keyword evidence="4 5" id="KW-0472">Membrane</keyword>
<feature type="transmembrane region" description="Helical" evidence="5">
    <location>
        <begin position="212"/>
        <end position="233"/>
    </location>
</feature>
<feature type="transmembrane region" description="Helical" evidence="5">
    <location>
        <begin position="277"/>
        <end position="302"/>
    </location>
</feature>
<feature type="transmembrane region" description="Helical" evidence="5">
    <location>
        <begin position="411"/>
        <end position="433"/>
    </location>
</feature>
<dbReference type="Proteomes" id="UP001151699">
    <property type="component" value="Chromosome X"/>
</dbReference>
<dbReference type="PANTHER" id="PTHR11662">
    <property type="entry name" value="SOLUTE CARRIER FAMILY 17"/>
    <property type="match status" value="1"/>
</dbReference>
<evidence type="ECO:0000256" key="3">
    <source>
        <dbReference type="ARBA" id="ARBA00022989"/>
    </source>
</evidence>
<dbReference type="SUPFAM" id="SSF103473">
    <property type="entry name" value="MFS general substrate transporter"/>
    <property type="match status" value="1"/>
</dbReference>
<evidence type="ECO:0000313" key="6">
    <source>
        <dbReference type="EMBL" id="KAJ6639943.1"/>
    </source>
</evidence>
<dbReference type="OrthoDB" id="2985014at2759"/>
<sequence>MKKEKGNDRGHSEISLVSKTSALQNQESNESVQVAPLWKSCRLAYTLCAFSAAMNLMFVKLNLSFALVCMIKDNKNTNVSQGTFDWDKQTQGHILSAFFHGYMASLMIGGWLSQNLSAKLCFVAGNGGSGLLNFLIPAAAYCGPWYLYAVRLLQGVFSGIMLPSIQLMFATWSHADERTKLLAFSFIGYNVGVVLVNPISSLFCYSNDETGWSYIFYFTGTLMTFCCVAYYFLVFDSIHKHPRISTREKQYILAGTSSDSNTKSVIPYKQIFTSIPVYAYFVTHYCQVFGYASFSITLPLFFKEALSLGKIQNGLISALPACISIATRYLIGIGFRPLLNLSKLSLTNFRKVNHVIGTVVPAAICLAITFVPQKYTAVIILLLCISDSFCDIGYCGSYAPSLIDIAPRFTGFLSALATVVANLPFIAAVEIFGNFISQNGKYCGISAQERTYWAALYTSHLEHQRSNNGAEGNLLKAQFNKKAAPKKLKLPAFIYSPGRILEKIILTYFEIK</sequence>
<dbReference type="GO" id="GO:0016020">
    <property type="term" value="C:membrane"/>
    <property type="evidence" value="ECO:0007669"/>
    <property type="project" value="UniProtKB-SubCell"/>
</dbReference>
<proteinExistence type="predicted"/>
<comment type="subcellular location">
    <subcellularLocation>
        <location evidence="1">Membrane</location>
        <topology evidence="1">Multi-pass membrane protein</topology>
    </subcellularLocation>
</comment>
<dbReference type="GO" id="GO:0006820">
    <property type="term" value="P:monoatomic anion transport"/>
    <property type="evidence" value="ECO:0007669"/>
    <property type="project" value="TreeGrafter"/>
</dbReference>
<dbReference type="GO" id="GO:0022857">
    <property type="term" value="F:transmembrane transporter activity"/>
    <property type="evidence" value="ECO:0007669"/>
    <property type="project" value="InterPro"/>
</dbReference>
<evidence type="ECO:0000256" key="1">
    <source>
        <dbReference type="ARBA" id="ARBA00004141"/>
    </source>
</evidence>
<feature type="transmembrane region" description="Helical" evidence="5">
    <location>
        <begin position="377"/>
        <end position="399"/>
    </location>
</feature>
<protein>
    <submittedName>
        <fullName evidence="6">Sialin</fullName>
    </submittedName>
</protein>
<dbReference type="InterPro" id="IPR011701">
    <property type="entry name" value="MFS"/>
</dbReference>
<name>A0A9Q0S1E7_9DIPT</name>
<feature type="transmembrane region" description="Helical" evidence="5">
    <location>
        <begin position="43"/>
        <end position="68"/>
    </location>
</feature>